<comment type="similarity">
    <text evidence="1">Belongs to the universal stress protein A family.</text>
</comment>
<dbReference type="RefSeq" id="WP_236090927.1">
    <property type="nucleotide sequence ID" value="NZ_JAKGSG010000054.1"/>
</dbReference>
<name>A0AA41QGM4_9MICO</name>
<feature type="domain" description="UspA" evidence="2">
    <location>
        <begin position="152"/>
        <end position="283"/>
    </location>
</feature>
<evidence type="ECO:0000256" key="1">
    <source>
        <dbReference type="ARBA" id="ARBA00008791"/>
    </source>
</evidence>
<dbReference type="Proteomes" id="UP001165405">
    <property type="component" value="Unassembled WGS sequence"/>
</dbReference>
<dbReference type="InterPro" id="IPR006015">
    <property type="entry name" value="Universal_stress_UspA"/>
</dbReference>
<keyword evidence="4" id="KW-1185">Reference proteome</keyword>
<dbReference type="Pfam" id="PF00582">
    <property type="entry name" value="Usp"/>
    <property type="match status" value="2"/>
</dbReference>
<dbReference type="AlphaFoldDB" id="A0AA41QGM4"/>
<evidence type="ECO:0000313" key="3">
    <source>
        <dbReference type="EMBL" id="MCF4123115.1"/>
    </source>
</evidence>
<protein>
    <submittedName>
        <fullName evidence="3">Universal stress protein</fullName>
    </submittedName>
</protein>
<feature type="domain" description="UspA" evidence="2">
    <location>
        <begin position="6"/>
        <end position="143"/>
    </location>
</feature>
<dbReference type="Gene3D" id="3.40.50.620">
    <property type="entry name" value="HUPs"/>
    <property type="match status" value="2"/>
</dbReference>
<dbReference type="InterPro" id="IPR006016">
    <property type="entry name" value="UspA"/>
</dbReference>
<dbReference type="EMBL" id="JAKGSG010000054">
    <property type="protein sequence ID" value="MCF4123115.1"/>
    <property type="molecule type" value="Genomic_DNA"/>
</dbReference>
<dbReference type="InterPro" id="IPR014729">
    <property type="entry name" value="Rossmann-like_a/b/a_fold"/>
</dbReference>
<evidence type="ECO:0000313" key="4">
    <source>
        <dbReference type="Proteomes" id="UP001165405"/>
    </source>
</evidence>
<gene>
    <name evidence="3" type="ORF">L1785_19265</name>
</gene>
<reference evidence="3" key="1">
    <citation type="submission" date="2022-01" db="EMBL/GenBank/DDBJ databases">
        <title>Antribacter sp. nov., isolated from Guizhou of China.</title>
        <authorList>
            <person name="Chengliang C."/>
            <person name="Ya Z."/>
        </authorList>
    </citation>
    <scope>NUCLEOTIDE SEQUENCE</scope>
    <source>
        <strain evidence="3">KLBMP 9083</strain>
    </source>
</reference>
<evidence type="ECO:0000259" key="2">
    <source>
        <dbReference type="Pfam" id="PF00582"/>
    </source>
</evidence>
<comment type="caution">
    <text evidence="3">The sequence shown here is derived from an EMBL/GenBank/DDBJ whole genome shotgun (WGS) entry which is preliminary data.</text>
</comment>
<proteinExistence type="inferred from homology"/>
<dbReference type="CDD" id="cd00293">
    <property type="entry name" value="USP-like"/>
    <property type="match status" value="1"/>
</dbReference>
<dbReference type="PRINTS" id="PR01438">
    <property type="entry name" value="UNVRSLSTRESS"/>
</dbReference>
<accession>A0AA41QGM4</accession>
<dbReference type="PANTHER" id="PTHR46268">
    <property type="entry name" value="STRESS RESPONSE PROTEIN NHAX"/>
    <property type="match status" value="1"/>
</dbReference>
<dbReference type="SUPFAM" id="SSF52402">
    <property type="entry name" value="Adenine nucleotide alpha hydrolases-like"/>
    <property type="match status" value="2"/>
</dbReference>
<organism evidence="3 4">
    <name type="scientific">Antribacter soli</name>
    <dbReference type="NCBI Taxonomy" id="2910976"/>
    <lineage>
        <taxon>Bacteria</taxon>
        <taxon>Bacillati</taxon>
        <taxon>Actinomycetota</taxon>
        <taxon>Actinomycetes</taxon>
        <taxon>Micrococcales</taxon>
        <taxon>Promicromonosporaceae</taxon>
        <taxon>Antribacter</taxon>
    </lineage>
</organism>
<dbReference type="PANTHER" id="PTHR46268:SF6">
    <property type="entry name" value="UNIVERSAL STRESS PROTEIN UP12"/>
    <property type="match status" value="1"/>
</dbReference>
<sequence length="287" mass="30062">MTSGWYRGVVVGVDGSEESMGALDWAARTADRHDARLTVLSAYTPPHMTVMPEAVRHLAEARDEAQLAVDRAVARLGGARPGSRDVARTIAQGAAAHVLAQESRYCDLVVVGRRGLGLWDSALLGSVPSTLAAGAHGPVAVVPAGASAADPRRVVAGVSVDDEPVLELAFAEAQQRGCRLEVVHVVPPTAVLAGNDDFAVSWPKAAASDIGDQVNRWAEKSPEVAFAVTLRTGDPAEELLLGLTPDDLVVVGGGRPPAMLGQLMRSVPDAMLRRAPCAVVVIPEHHR</sequence>